<keyword evidence="3" id="KW-1185">Reference proteome</keyword>
<dbReference type="PROSITE" id="PS51257">
    <property type="entry name" value="PROKAR_LIPOPROTEIN"/>
    <property type="match status" value="1"/>
</dbReference>
<evidence type="ECO:0000313" key="2">
    <source>
        <dbReference type="EMBL" id="MDY3561627.1"/>
    </source>
</evidence>
<evidence type="ECO:0000256" key="1">
    <source>
        <dbReference type="SAM" id="MobiDB-lite"/>
    </source>
</evidence>
<dbReference type="RefSeq" id="WP_320688005.1">
    <property type="nucleotide sequence ID" value="NZ_JAXBLV010000198.1"/>
</dbReference>
<proteinExistence type="predicted"/>
<reference evidence="3" key="1">
    <citation type="journal article" date="2023" name="Mar. Drugs">
        <title>Gemmata algarum, a Novel Planctomycete Isolated from an Algal Mat, Displays Antimicrobial Activity.</title>
        <authorList>
            <person name="Kumar G."/>
            <person name="Kallscheuer N."/>
            <person name="Kashif M."/>
            <person name="Ahamad S."/>
            <person name="Jagadeeshwari U."/>
            <person name="Pannikurungottu S."/>
            <person name="Haufschild T."/>
            <person name="Kabuu M."/>
            <person name="Sasikala C."/>
            <person name="Jogler C."/>
            <person name="Ramana C."/>
        </authorList>
    </citation>
    <scope>NUCLEOTIDE SEQUENCE [LARGE SCALE GENOMIC DNA]</scope>
    <source>
        <strain evidence="3">JC673</strain>
    </source>
</reference>
<protein>
    <recommendedName>
        <fullName evidence="4">Outer membrane lipoprotein-sorting protein</fullName>
    </recommendedName>
</protein>
<feature type="compositionally biased region" description="Polar residues" evidence="1">
    <location>
        <begin position="255"/>
        <end position="271"/>
    </location>
</feature>
<accession>A0ABU5F488</accession>
<comment type="caution">
    <text evidence="2">The sequence shown here is derived from an EMBL/GenBank/DDBJ whole genome shotgun (WGS) entry which is preliminary data.</text>
</comment>
<evidence type="ECO:0008006" key="4">
    <source>
        <dbReference type="Google" id="ProtNLM"/>
    </source>
</evidence>
<feature type="region of interest" description="Disordered" evidence="1">
    <location>
        <begin position="234"/>
        <end position="288"/>
    </location>
</feature>
<gene>
    <name evidence="2" type="ORF">R5W23_002906</name>
</gene>
<dbReference type="EMBL" id="JAXBLV010000198">
    <property type="protein sequence ID" value="MDY3561627.1"/>
    <property type="molecule type" value="Genomic_DNA"/>
</dbReference>
<feature type="region of interest" description="Disordered" evidence="1">
    <location>
        <begin position="21"/>
        <end position="41"/>
    </location>
</feature>
<evidence type="ECO:0000313" key="3">
    <source>
        <dbReference type="Proteomes" id="UP001272242"/>
    </source>
</evidence>
<sequence>MRVAWCAAVFVFAASLGCGKKPSAPAGPGAAEEEAPEPAGPAYSLKLRDRKASGDKWSVVSLKESRINAKIGPDTIIKTSSDENRYTQSNVSADGSKLVRAYQVSRETQDGGKTVTRTYSGKTVTIEKKNEIWTFTVAGKPISDAKILEDEFNSGGLSQHTAELLPKGPVKVNERWSVDRDFLRKLTRRSTVPIDAEKTTITGRLVKTYASEGTQWGVIEWDIELVMAGAKSGPQRVTGKMSYEGPIDGAKAESKIQQTVSGSWSETTPNGPANVELEESRTLTHSPQ</sequence>
<dbReference type="Proteomes" id="UP001272242">
    <property type="component" value="Unassembled WGS sequence"/>
</dbReference>
<organism evidence="2 3">
    <name type="scientific">Gemmata algarum</name>
    <dbReference type="NCBI Taxonomy" id="2975278"/>
    <lineage>
        <taxon>Bacteria</taxon>
        <taxon>Pseudomonadati</taxon>
        <taxon>Planctomycetota</taxon>
        <taxon>Planctomycetia</taxon>
        <taxon>Gemmatales</taxon>
        <taxon>Gemmataceae</taxon>
        <taxon>Gemmata</taxon>
    </lineage>
</organism>
<name>A0ABU5F488_9BACT</name>